<keyword evidence="11" id="KW-1185">Reference proteome</keyword>
<evidence type="ECO:0000256" key="5">
    <source>
        <dbReference type="ARBA" id="ARBA00022691"/>
    </source>
</evidence>
<proteinExistence type="inferred from homology"/>
<dbReference type="GO" id="GO:0032259">
    <property type="term" value="P:methylation"/>
    <property type="evidence" value="ECO:0007669"/>
    <property type="project" value="UniProtKB-KW"/>
</dbReference>
<evidence type="ECO:0000256" key="3">
    <source>
        <dbReference type="ARBA" id="ARBA00022603"/>
    </source>
</evidence>
<dbReference type="PANTHER" id="PTHR13370:SF3">
    <property type="entry name" value="TRNA (GUANINE(10)-N2)-METHYLTRANSFERASE HOMOLOG"/>
    <property type="match status" value="1"/>
</dbReference>
<dbReference type="GO" id="GO:0009307">
    <property type="term" value="P:DNA restriction-modification system"/>
    <property type="evidence" value="ECO:0007669"/>
    <property type="project" value="UniProtKB-KW"/>
</dbReference>
<dbReference type="GO" id="GO:0005737">
    <property type="term" value="C:cytoplasm"/>
    <property type="evidence" value="ECO:0007669"/>
    <property type="project" value="TreeGrafter"/>
</dbReference>
<dbReference type="Gene3D" id="3.40.50.150">
    <property type="entry name" value="Vaccinia Virus protein VP39"/>
    <property type="match status" value="1"/>
</dbReference>
<dbReference type="InterPro" id="IPR017985">
    <property type="entry name" value="MeTrfase_CN4_CS"/>
</dbReference>
<feature type="domain" description="DNA methylase N-4/N-6" evidence="9">
    <location>
        <begin position="40"/>
        <end position="307"/>
    </location>
</feature>
<dbReference type="GO" id="GO:0003677">
    <property type="term" value="F:DNA binding"/>
    <property type="evidence" value="ECO:0007669"/>
    <property type="project" value="UniProtKB-KW"/>
</dbReference>
<evidence type="ECO:0000259" key="9">
    <source>
        <dbReference type="Pfam" id="PF01555"/>
    </source>
</evidence>
<dbReference type="SUPFAM" id="SSF53335">
    <property type="entry name" value="S-adenosyl-L-methionine-dependent methyltransferases"/>
    <property type="match status" value="1"/>
</dbReference>
<dbReference type="EMBL" id="CP096659">
    <property type="protein sequence ID" value="UPV75310.1"/>
    <property type="molecule type" value="Genomic_DNA"/>
</dbReference>
<dbReference type="PROSITE" id="PS00093">
    <property type="entry name" value="N4_MTASE"/>
    <property type="match status" value="1"/>
</dbReference>
<name>A0A8U0HW52_9EURY</name>
<comment type="catalytic activity">
    <reaction evidence="8">
        <text>a 2'-deoxycytidine in DNA + S-adenosyl-L-methionine = an N(4)-methyl-2'-deoxycytidine in DNA + S-adenosyl-L-homocysteine + H(+)</text>
        <dbReference type="Rhea" id="RHEA:16857"/>
        <dbReference type="Rhea" id="RHEA-COMP:11369"/>
        <dbReference type="Rhea" id="RHEA-COMP:13674"/>
        <dbReference type="ChEBI" id="CHEBI:15378"/>
        <dbReference type="ChEBI" id="CHEBI:57856"/>
        <dbReference type="ChEBI" id="CHEBI:59789"/>
        <dbReference type="ChEBI" id="CHEBI:85452"/>
        <dbReference type="ChEBI" id="CHEBI:137933"/>
        <dbReference type="EC" id="2.1.1.113"/>
    </reaction>
</comment>
<dbReference type="Proteomes" id="UP000830729">
    <property type="component" value="Chromosome"/>
</dbReference>
<dbReference type="Pfam" id="PF01555">
    <property type="entry name" value="N6_N4_Mtase"/>
    <property type="match status" value="1"/>
</dbReference>
<dbReference type="GO" id="GO:0015667">
    <property type="term" value="F:site-specific DNA-methyltransferase (cytosine-N4-specific) activity"/>
    <property type="evidence" value="ECO:0007669"/>
    <property type="project" value="UniProtKB-EC"/>
</dbReference>
<keyword evidence="6" id="KW-0680">Restriction system</keyword>
<evidence type="ECO:0000313" key="11">
    <source>
        <dbReference type="Proteomes" id="UP000830729"/>
    </source>
</evidence>
<sequence length="760" mass="85824">MSSNDSLVSDDRYGVYQADSRKLAKTLADYFDDDEISSLVDATVTSPPYADIKDYGYDEQIGSGDSYDQYLDDLRKVFKNVYEVTAEDGSLWLNINNRQFNGRIVDIKSHIIEALENLENKRHCEKCGDRARRNGETGELYCTNIEDHEDGDEWRYDPTDDSWICHNEVIWDKQKSNDERDGVRNVFEYVLIFKKSEEFEVNEDARIYDPTQLKQWWISDTYNYSPDGATYPNVWDIPAEMTGGWGDDDLNHDAVFPAALVERMIEMSTKPGDTVLDPFAGTGTTLAVGDLMDRRTIGFELNPDYISLHGSRHESIEQAWFGGESEHLSLEDRKQRYAQATWALRHHGYVNWLFTTLRSQARDVKDIHDLWSALAEADTESVVERWCSNNKTTNADPLIAALRSTLPIKVLLENLDISCEDVISGSESQLDSLIDAASSSPAAIVAALLETLDEPNVIQGLGQGTSINTEADIASGEFEAIAEELLDELSPVELFTRLSERVTASTLTECVSDLDTPTQATLGEWGTAKETDGPDRDAVLFGALIVAIRQSITLETETRPSVIEPLIDLQRTHGDRFGIHTVVLQPKTEDGMPPEDEDRAPVKQSFLFASQEAASDGADVLEAAVKYLHAETPSSNAKKLRKHGLDAEREWLSVTSFDECIENDELAWPTDAFYLYTEGRPEQYTRQFDFNSQLWEMCTSNPSRWSEKYCTRTRPTVINPLRLIIEEAEPDQPRYTIRRINNYGNATIDSDDEGYSTSFF</sequence>
<reference evidence="10 11" key="1">
    <citation type="submission" date="2022-04" db="EMBL/GenBank/DDBJ databases">
        <title>Diverse halophilic archaea isolated from saline environments.</title>
        <authorList>
            <person name="Cui H.-L."/>
        </authorList>
    </citation>
    <scope>NUCLEOTIDE SEQUENCE [LARGE SCALE GENOMIC DNA]</scope>
    <source>
        <strain evidence="10 11">XZYJT49</strain>
    </source>
</reference>
<evidence type="ECO:0000256" key="7">
    <source>
        <dbReference type="ARBA" id="ARBA00023125"/>
    </source>
</evidence>
<dbReference type="GO" id="GO:0008170">
    <property type="term" value="F:N-methyltransferase activity"/>
    <property type="evidence" value="ECO:0007669"/>
    <property type="project" value="InterPro"/>
</dbReference>
<organism evidence="10 11">
    <name type="scientific">Halorussus limi</name>
    <dbReference type="NCBI Taxonomy" id="2938695"/>
    <lineage>
        <taxon>Archaea</taxon>
        <taxon>Methanobacteriati</taxon>
        <taxon>Methanobacteriota</taxon>
        <taxon>Stenosarchaea group</taxon>
        <taxon>Halobacteria</taxon>
        <taxon>Halobacteriales</taxon>
        <taxon>Haladaptataceae</taxon>
        <taxon>Halorussus</taxon>
    </lineage>
</organism>
<keyword evidence="3" id="KW-0489">Methyltransferase</keyword>
<dbReference type="GeneID" id="72184413"/>
<comment type="similarity">
    <text evidence="1">Belongs to the N(4)/N(6)-methyltransferase family. N(4) subfamily.</text>
</comment>
<evidence type="ECO:0000313" key="10">
    <source>
        <dbReference type="EMBL" id="UPV75310.1"/>
    </source>
</evidence>
<evidence type="ECO:0000256" key="1">
    <source>
        <dbReference type="ARBA" id="ARBA00010203"/>
    </source>
</evidence>
<keyword evidence="4" id="KW-0808">Transferase</keyword>
<evidence type="ECO:0000256" key="6">
    <source>
        <dbReference type="ARBA" id="ARBA00022747"/>
    </source>
</evidence>
<dbReference type="InterPro" id="IPR002941">
    <property type="entry name" value="DNA_methylase_N4/N6"/>
</dbReference>
<gene>
    <name evidence="10" type="ORF">M0R89_04400</name>
</gene>
<evidence type="ECO:0000256" key="2">
    <source>
        <dbReference type="ARBA" id="ARBA00012185"/>
    </source>
</evidence>
<evidence type="ECO:0000256" key="4">
    <source>
        <dbReference type="ARBA" id="ARBA00022679"/>
    </source>
</evidence>
<dbReference type="InterPro" id="IPR001091">
    <property type="entry name" value="RM_Methyltransferase"/>
</dbReference>
<keyword evidence="5" id="KW-0949">S-adenosyl-L-methionine</keyword>
<dbReference type="KEGG" id="halx:M0R89_04400"/>
<dbReference type="PRINTS" id="PR00508">
    <property type="entry name" value="S21N4MTFRASE"/>
</dbReference>
<dbReference type="PANTHER" id="PTHR13370">
    <property type="entry name" value="RNA METHYLASE-RELATED"/>
    <property type="match status" value="1"/>
</dbReference>
<dbReference type="RefSeq" id="WP_248651352.1">
    <property type="nucleotide sequence ID" value="NZ_CP096659.1"/>
</dbReference>
<dbReference type="InterPro" id="IPR029063">
    <property type="entry name" value="SAM-dependent_MTases_sf"/>
</dbReference>
<keyword evidence="7" id="KW-0238">DNA-binding</keyword>
<protein>
    <recommendedName>
        <fullName evidence="2">site-specific DNA-methyltransferase (cytosine-N(4)-specific)</fullName>
        <ecNumber evidence="2">2.1.1.113</ecNumber>
    </recommendedName>
</protein>
<dbReference type="AlphaFoldDB" id="A0A8U0HW52"/>
<evidence type="ECO:0000256" key="8">
    <source>
        <dbReference type="ARBA" id="ARBA00049120"/>
    </source>
</evidence>
<accession>A0A8U0HW52</accession>
<dbReference type="EC" id="2.1.1.113" evidence="2"/>